<keyword evidence="2" id="KW-0813">Transport</keyword>
<feature type="transmembrane region" description="Helical" evidence="6">
    <location>
        <begin position="169"/>
        <end position="190"/>
    </location>
</feature>
<evidence type="ECO:0000256" key="6">
    <source>
        <dbReference type="SAM" id="Phobius"/>
    </source>
</evidence>
<comment type="subcellular location">
    <subcellularLocation>
        <location evidence="1">Cell membrane</location>
        <topology evidence="1">Multi-pass membrane protein</topology>
    </subcellularLocation>
</comment>
<dbReference type="InterPro" id="IPR052524">
    <property type="entry name" value="MFS_Cyanate_Porter"/>
</dbReference>
<feature type="transmembrane region" description="Helical" evidence="6">
    <location>
        <begin position="55"/>
        <end position="73"/>
    </location>
</feature>
<protein>
    <submittedName>
        <fullName evidence="8">MFS transporter</fullName>
    </submittedName>
</protein>
<keyword evidence="9" id="KW-1185">Reference proteome</keyword>
<evidence type="ECO:0000256" key="3">
    <source>
        <dbReference type="ARBA" id="ARBA00022692"/>
    </source>
</evidence>
<dbReference type="Proteomes" id="UP000564644">
    <property type="component" value="Unassembled WGS sequence"/>
</dbReference>
<dbReference type="PROSITE" id="PS50850">
    <property type="entry name" value="MFS"/>
    <property type="match status" value="1"/>
</dbReference>
<dbReference type="GO" id="GO:0022857">
    <property type="term" value="F:transmembrane transporter activity"/>
    <property type="evidence" value="ECO:0007669"/>
    <property type="project" value="InterPro"/>
</dbReference>
<proteinExistence type="predicted"/>
<evidence type="ECO:0000256" key="5">
    <source>
        <dbReference type="ARBA" id="ARBA00023136"/>
    </source>
</evidence>
<evidence type="ECO:0000256" key="4">
    <source>
        <dbReference type="ARBA" id="ARBA00022989"/>
    </source>
</evidence>
<reference evidence="8 9" key="1">
    <citation type="submission" date="2020-08" db="EMBL/GenBank/DDBJ databases">
        <title>Cohnella phylogeny.</title>
        <authorList>
            <person name="Dunlap C."/>
        </authorList>
    </citation>
    <scope>NUCLEOTIDE SEQUENCE [LARGE SCALE GENOMIC DNA]</scope>
    <source>
        <strain evidence="8 9">CBP 2801</strain>
    </source>
</reference>
<feature type="transmembrane region" description="Helical" evidence="6">
    <location>
        <begin position="283"/>
        <end position="303"/>
    </location>
</feature>
<evidence type="ECO:0000313" key="8">
    <source>
        <dbReference type="EMBL" id="MBB6733090.1"/>
    </source>
</evidence>
<feature type="transmembrane region" description="Helical" evidence="6">
    <location>
        <begin position="373"/>
        <end position="393"/>
    </location>
</feature>
<dbReference type="InterPro" id="IPR020846">
    <property type="entry name" value="MFS_dom"/>
</dbReference>
<feature type="transmembrane region" description="Helical" evidence="6">
    <location>
        <begin position="309"/>
        <end position="331"/>
    </location>
</feature>
<name>A0A7X0VX15_9BACL</name>
<dbReference type="InterPro" id="IPR011701">
    <property type="entry name" value="MFS"/>
</dbReference>
<dbReference type="GO" id="GO:0005886">
    <property type="term" value="C:plasma membrane"/>
    <property type="evidence" value="ECO:0007669"/>
    <property type="project" value="UniProtKB-SubCell"/>
</dbReference>
<dbReference type="InterPro" id="IPR036259">
    <property type="entry name" value="MFS_trans_sf"/>
</dbReference>
<dbReference type="EMBL" id="JACJVO010000024">
    <property type="protein sequence ID" value="MBB6733090.1"/>
    <property type="molecule type" value="Genomic_DNA"/>
</dbReference>
<dbReference type="Pfam" id="PF07690">
    <property type="entry name" value="MFS_1"/>
    <property type="match status" value="1"/>
</dbReference>
<evidence type="ECO:0000256" key="1">
    <source>
        <dbReference type="ARBA" id="ARBA00004651"/>
    </source>
</evidence>
<dbReference type="PANTHER" id="PTHR23523">
    <property type="match status" value="1"/>
</dbReference>
<gene>
    <name evidence="8" type="ORF">H7C18_19410</name>
</gene>
<feature type="transmembrane region" description="Helical" evidence="6">
    <location>
        <begin position="85"/>
        <end position="102"/>
    </location>
</feature>
<sequence length="414" mass="43730">MNRIRNRTQRPARAGSVLLLVGILLLAANLRAPITSLGPLIGDVRADMSLSNGAAGFLTTLALLFFGLLSPIAPRLARKFGMETTLLASLLLITAGILLRTFSHVSALFAGTALIGMGIALGNVLVPALIKRDFAARLGPMTGLYSVSMNLWAAVASGLSIPLAESAGWGWRGSLGCWALLSAMATIVWLPQLRARGTAFPAGRHKTAASGIWRSKLAWQISLFMGLQSLLFYINVSWLPEILQSRGISGSTSGWLLSLMQFVSLPATFLIPILASRYRRQDVFAGAIALLLFIGYGGLWLAGDRVWLASVWVVLLGIAAGAAFSLSVLFFSLRTNQAQESAELSGMAQSVGYLLASVGPIALGLLHDSVGNWTVPLAVLVALSVCLFGFGLASGRDRKVRPAGVGSVAEQTGM</sequence>
<dbReference type="CDD" id="cd17339">
    <property type="entry name" value="MFS_NIMT_CynX_like"/>
    <property type="match status" value="1"/>
</dbReference>
<evidence type="ECO:0000259" key="7">
    <source>
        <dbReference type="PROSITE" id="PS50850"/>
    </source>
</evidence>
<organism evidence="8 9">
    <name type="scientific">Cohnella zeiphila</name>
    <dbReference type="NCBI Taxonomy" id="2761120"/>
    <lineage>
        <taxon>Bacteria</taxon>
        <taxon>Bacillati</taxon>
        <taxon>Bacillota</taxon>
        <taxon>Bacilli</taxon>
        <taxon>Bacillales</taxon>
        <taxon>Paenibacillaceae</taxon>
        <taxon>Cohnella</taxon>
    </lineage>
</organism>
<feature type="transmembrane region" description="Helical" evidence="6">
    <location>
        <begin position="351"/>
        <end position="367"/>
    </location>
</feature>
<dbReference type="PANTHER" id="PTHR23523:SF2">
    <property type="entry name" value="2-NITROIMIDAZOLE TRANSPORTER"/>
    <property type="match status" value="1"/>
</dbReference>
<evidence type="ECO:0000313" key="9">
    <source>
        <dbReference type="Proteomes" id="UP000564644"/>
    </source>
</evidence>
<keyword evidence="3 6" id="KW-0812">Transmembrane</keyword>
<feature type="transmembrane region" description="Helical" evidence="6">
    <location>
        <begin position="217"/>
        <end position="234"/>
    </location>
</feature>
<dbReference type="RefSeq" id="WP_185130749.1">
    <property type="nucleotide sequence ID" value="NZ_JACJVO010000024.1"/>
</dbReference>
<accession>A0A7X0VX15</accession>
<feature type="transmembrane region" description="Helical" evidence="6">
    <location>
        <begin position="108"/>
        <end position="130"/>
    </location>
</feature>
<dbReference type="Gene3D" id="1.20.1250.20">
    <property type="entry name" value="MFS general substrate transporter like domains"/>
    <property type="match status" value="2"/>
</dbReference>
<feature type="domain" description="Major facilitator superfamily (MFS) profile" evidence="7">
    <location>
        <begin position="17"/>
        <end position="401"/>
    </location>
</feature>
<feature type="transmembrane region" description="Helical" evidence="6">
    <location>
        <begin position="142"/>
        <end position="163"/>
    </location>
</feature>
<comment type="caution">
    <text evidence="8">The sequence shown here is derived from an EMBL/GenBank/DDBJ whole genome shotgun (WGS) entry which is preliminary data.</text>
</comment>
<keyword evidence="4 6" id="KW-1133">Transmembrane helix</keyword>
<keyword evidence="5 6" id="KW-0472">Membrane</keyword>
<evidence type="ECO:0000256" key="2">
    <source>
        <dbReference type="ARBA" id="ARBA00022448"/>
    </source>
</evidence>
<dbReference type="SUPFAM" id="SSF103473">
    <property type="entry name" value="MFS general substrate transporter"/>
    <property type="match status" value="1"/>
</dbReference>
<dbReference type="AlphaFoldDB" id="A0A7X0VX15"/>
<feature type="transmembrane region" description="Helical" evidence="6">
    <location>
        <begin position="254"/>
        <end position="276"/>
    </location>
</feature>